<dbReference type="CDD" id="cd13831">
    <property type="entry name" value="HU"/>
    <property type="match status" value="1"/>
</dbReference>
<comment type="similarity">
    <text evidence="1 4">Belongs to the bacterial histone-like protein family.</text>
</comment>
<dbReference type="SUPFAM" id="SSF47729">
    <property type="entry name" value="IHF-like DNA-binding proteins"/>
    <property type="match status" value="1"/>
</dbReference>
<dbReference type="InterPro" id="IPR010992">
    <property type="entry name" value="IHF-like_DNA-bd_dom_sf"/>
</dbReference>
<keyword evidence="2" id="KW-0226">DNA condensation</keyword>
<keyword evidence="6" id="KW-1185">Reference proteome</keyword>
<gene>
    <name evidence="5" type="primary">hupA</name>
    <name evidence="5" type="ordered locus">RMA_0221</name>
</gene>
<dbReference type="GO" id="GO:0030261">
    <property type="term" value="P:chromosome condensation"/>
    <property type="evidence" value="ECO:0007669"/>
    <property type="project" value="UniProtKB-KW"/>
</dbReference>
<protein>
    <submittedName>
        <fullName evidence="5">DNA-binding protein HU</fullName>
    </submittedName>
</protein>
<dbReference type="Pfam" id="PF00216">
    <property type="entry name" value="Bac_DNA_binding"/>
    <property type="match status" value="1"/>
</dbReference>
<dbReference type="InterPro" id="IPR020816">
    <property type="entry name" value="Histone-like_DNA-bd_CS"/>
</dbReference>
<evidence type="ECO:0000256" key="1">
    <source>
        <dbReference type="ARBA" id="ARBA00010529"/>
    </source>
</evidence>
<dbReference type="PANTHER" id="PTHR33175:SF3">
    <property type="entry name" value="DNA-BINDING PROTEIN HU-BETA"/>
    <property type="match status" value="1"/>
</dbReference>
<evidence type="ECO:0000256" key="3">
    <source>
        <dbReference type="ARBA" id="ARBA00023125"/>
    </source>
</evidence>
<organism evidence="5 6">
    <name type="scientific">Rickettsia massiliae (strain Mtu5)</name>
    <dbReference type="NCBI Taxonomy" id="416276"/>
    <lineage>
        <taxon>Bacteria</taxon>
        <taxon>Pseudomonadati</taxon>
        <taxon>Pseudomonadota</taxon>
        <taxon>Alphaproteobacteria</taxon>
        <taxon>Rickettsiales</taxon>
        <taxon>Rickettsiaceae</taxon>
        <taxon>Rickettsieae</taxon>
        <taxon>Rickettsia</taxon>
        <taxon>spotted fever group</taxon>
    </lineage>
</organism>
<dbReference type="InterPro" id="IPR000119">
    <property type="entry name" value="Hist_DNA-bd"/>
</dbReference>
<dbReference type="GO" id="GO:0030527">
    <property type="term" value="F:structural constituent of chromatin"/>
    <property type="evidence" value="ECO:0007669"/>
    <property type="project" value="InterPro"/>
</dbReference>
<name>A8F0S9_RICM5</name>
<sequence length="139" mass="16125">MKNILMYIIASCIYCFIKKHQYILTYQRRVDFIMSTHNKKEPKKMNKTEFIAFMTDHGHTSYKTLTKAEAEKALNLVLDSVISAIKSHHNINITGFGSFEIHHRKAREGRNPKTGAKMKIDAYNQPTFRAGRKMKEACN</sequence>
<dbReference type="AlphaFoldDB" id="A8F0S9"/>
<dbReference type="Gene3D" id="4.10.520.10">
    <property type="entry name" value="IHF-like DNA-binding proteins"/>
    <property type="match status" value="1"/>
</dbReference>
<evidence type="ECO:0000256" key="4">
    <source>
        <dbReference type="RuleBase" id="RU003939"/>
    </source>
</evidence>
<dbReference type="HOGENOM" id="CLU_105066_3_2_5"/>
<proteinExistence type="inferred from homology"/>
<evidence type="ECO:0000256" key="2">
    <source>
        <dbReference type="ARBA" id="ARBA00023067"/>
    </source>
</evidence>
<keyword evidence="3 5" id="KW-0238">DNA-binding</keyword>
<evidence type="ECO:0000313" key="5">
    <source>
        <dbReference type="EMBL" id="ABV84515.1"/>
    </source>
</evidence>
<dbReference type="SMART" id="SM00411">
    <property type="entry name" value="BHL"/>
    <property type="match status" value="1"/>
</dbReference>
<reference evidence="5 6" key="1">
    <citation type="journal article" date="2007" name="Genome Res.">
        <title>Lateral gene transfer between obligate intracellular bacteria: evidence from the Rickettsia massiliae genome.</title>
        <authorList>
            <person name="Blanc G."/>
            <person name="Ogata H."/>
            <person name="Robert C."/>
            <person name="Audic S."/>
            <person name="Claverie J.-M."/>
            <person name="Raoult D."/>
        </authorList>
    </citation>
    <scope>NUCLEOTIDE SEQUENCE [LARGE SCALE GENOMIC DNA]</scope>
    <source>
        <strain evidence="6">Mtu5</strain>
    </source>
</reference>
<evidence type="ECO:0000313" key="6">
    <source>
        <dbReference type="Proteomes" id="UP000001311"/>
    </source>
</evidence>
<accession>A8F0S9</accession>
<dbReference type="PRINTS" id="PR01727">
    <property type="entry name" value="DNABINDINGHU"/>
</dbReference>
<dbReference type="PROSITE" id="PS00045">
    <property type="entry name" value="HISTONE_LIKE"/>
    <property type="match status" value="1"/>
</dbReference>
<dbReference type="GO" id="GO:0003677">
    <property type="term" value="F:DNA binding"/>
    <property type="evidence" value="ECO:0007669"/>
    <property type="project" value="UniProtKB-KW"/>
</dbReference>
<dbReference type="KEGG" id="rms:RMA_0221"/>
<dbReference type="PANTHER" id="PTHR33175">
    <property type="entry name" value="DNA-BINDING PROTEIN HU"/>
    <property type="match status" value="1"/>
</dbReference>
<dbReference type="EMBL" id="CP000683">
    <property type="protein sequence ID" value="ABV84515.1"/>
    <property type="molecule type" value="Genomic_DNA"/>
</dbReference>
<dbReference type="Proteomes" id="UP000001311">
    <property type="component" value="Chromosome"/>
</dbReference>